<dbReference type="SUPFAM" id="SSF55729">
    <property type="entry name" value="Acyl-CoA N-acyltransferases (Nat)"/>
    <property type="match status" value="1"/>
</dbReference>
<dbReference type="EMBL" id="CP001087">
    <property type="protein sequence ID" value="ACN16731.1"/>
    <property type="molecule type" value="Genomic_DNA"/>
</dbReference>
<dbReference type="PANTHER" id="PTHR21015:SF22">
    <property type="entry name" value="GLYCOSYLTRANSFERASE"/>
    <property type="match status" value="1"/>
</dbReference>
<evidence type="ECO:0000313" key="4">
    <source>
        <dbReference type="EMBL" id="ACN16731.1"/>
    </source>
</evidence>
<organism evidence="4 5">
    <name type="scientific">Desulforapulum autotrophicum (strain ATCC 43914 / DSM 3382 / VKM B-1955 / HRM2)</name>
    <name type="common">Desulfobacterium autotrophicum</name>
    <dbReference type="NCBI Taxonomy" id="177437"/>
    <lineage>
        <taxon>Bacteria</taxon>
        <taxon>Pseudomonadati</taxon>
        <taxon>Thermodesulfobacteriota</taxon>
        <taxon>Desulfobacteria</taxon>
        <taxon>Desulfobacterales</taxon>
        <taxon>Desulfobacteraceae</taxon>
        <taxon>Desulforapulum</taxon>
    </lineage>
</organism>
<evidence type="ECO:0000313" key="5">
    <source>
        <dbReference type="Proteomes" id="UP000000442"/>
    </source>
</evidence>
<evidence type="ECO:0000256" key="2">
    <source>
        <dbReference type="PIRSR" id="PIRSR620023-2"/>
    </source>
</evidence>
<protein>
    <submittedName>
        <fullName evidence="4">MurG2</fullName>
        <ecNumber evidence="4">2.4.1.227</ecNumber>
    </submittedName>
</protein>
<dbReference type="Gene3D" id="3.40.50.2000">
    <property type="entry name" value="Glycogen Phosphorylase B"/>
    <property type="match status" value="1"/>
</dbReference>
<dbReference type="SUPFAM" id="SSF53756">
    <property type="entry name" value="UDP-Glycosyltransferase/glycogen phosphorylase"/>
    <property type="match status" value="1"/>
</dbReference>
<dbReference type="eggNOG" id="COG3980">
    <property type="taxonomic scope" value="Bacteria"/>
</dbReference>
<accession>C0QA13</accession>
<dbReference type="KEGG" id="dat:HRM2_36730"/>
<dbReference type="EC" id="2.4.1.227" evidence="4"/>
<dbReference type="OrthoDB" id="9788924at2"/>
<name>C0QA13_DESAH</name>
<keyword evidence="5" id="KW-1185">Reference proteome</keyword>
<dbReference type="InterPro" id="IPR007235">
    <property type="entry name" value="Glyco_trans_28_C"/>
</dbReference>
<dbReference type="PANTHER" id="PTHR21015">
    <property type="entry name" value="UDP-N-ACETYLGLUCOSAMINE--N-ACETYLMURAMYL-(PENTAPEPTIDE) PYROPHOSPHORYL-UNDECAPRENOL N-ACETYLGLUCOSAMINE TRANSFERASE 1"/>
    <property type="match status" value="1"/>
</dbReference>
<dbReference type="PROSITE" id="PS51186">
    <property type="entry name" value="GNAT"/>
    <property type="match status" value="1"/>
</dbReference>
<dbReference type="InterPro" id="IPR000182">
    <property type="entry name" value="GNAT_dom"/>
</dbReference>
<dbReference type="RefSeq" id="WP_015905480.1">
    <property type="nucleotide sequence ID" value="NC_012108.1"/>
</dbReference>
<keyword evidence="4" id="KW-0328">Glycosyltransferase</keyword>
<keyword evidence="4" id="KW-0808">Transferase</keyword>
<dbReference type="STRING" id="177437.HRM2_36730"/>
<proteinExistence type="predicted"/>
<dbReference type="AlphaFoldDB" id="C0QA13"/>
<dbReference type="NCBIfam" id="TIGR03590">
    <property type="entry name" value="PseG"/>
    <property type="match status" value="1"/>
</dbReference>
<dbReference type="Pfam" id="PF04101">
    <property type="entry name" value="Glyco_tran_28_C"/>
    <property type="match status" value="1"/>
</dbReference>
<dbReference type="eggNOG" id="COG1247">
    <property type="taxonomic scope" value="Bacteria"/>
</dbReference>
<evidence type="ECO:0000256" key="1">
    <source>
        <dbReference type="PIRSR" id="PIRSR620023-1"/>
    </source>
</evidence>
<sequence>MTSSSQNEWLIIRADADAHMGTGHIMRCIALAQAWQDRGGKVVFLSHVEGKSLQERILSQGFELFSINAPWPNPKDLENVGAFFKAHNINNKSWIILDGYHFTPEYQLAIKNTGCRILIIDDMAHHLSYHCKIILNPNFHTKIRNYNYDPLTIILLGPQYALLRKEFLSKKTAKTTKEIKEKARHILVTMGGADPQNVTLTIINALKKINRKNLKVRVIIGQINRNRKLFEKDTLELPDTIKLISDVINMPDLMEWADIVITAGGSTCWELAFMGTPFAAVCIAENQKKNLNYFSKILSIINLGDATQLTDITAFKGILKLIDNKKTREEISLKATNLIDGKGATRVVNKMLFLGLKLRSVTLDDCHQVFLWSNDPVVRNASFSSSLISWEEHKAWFDRKLKSTDTIHFIANHSNGESAGQVRFEIKKDSAIISICIDAKLRGQGLGTYLIEQSCKRLFFLRPVNSIIAQIKIDNLSSITSFKNAGFKEQKQIKINKIPAITMTFKGIE</sequence>
<dbReference type="InterPro" id="IPR020023">
    <property type="entry name" value="PseG"/>
</dbReference>
<dbReference type="GO" id="GO:0016747">
    <property type="term" value="F:acyltransferase activity, transferring groups other than amino-acyl groups"/>
    <property type="evidence" value="ECO:0007669"/>
    <property type="project" value="InterPro"/>
</dbReference>
<gene>
    <name evidence="4" type="primary">murG2</name>
    <name evidence="4" type="ordered locus">HRM2_36730</name>
</gene>
<dbReference type="Pfam" id="PF13302">
    <property type="entry name" value="Acetyltransf_3"/>
    <property type="match status" value="1"/>
</dbReference>
<feature type="binding site" evidence="2">
    <location>
        <position position="270"/>
    </location>
    <ligand>
        <name>substrate</name>
    </ligand>
</feature>
<dbReference type="Proteomes" id="UP000000442">
    <property type="component" value="Chromosome"/>
</dbReference>
<dbReference type="GO" id="GO:0016758">
    <property type="term" value="F:hexosyltransferase activity"/>
    <property type="evidence" value="ECO:0007669"/>
    <property type="project" value="InterPro"/>
</dbReference>
<reference evidence="4 5" key="1">
    <citation type="journal article" date="2009" name="Environ. Microbiol.">
        <title>Genome sequence of Desulfobacterium autotrophicum HRM2, a marine sulfate reducer oxidizing organic carbon completely to carbon dioxide.</title>
        <authorList>
            <person name="Strittmatter A.W."/>
            <person name="Liesegang H."/>
            <person name="Rabus R."/>
            <person name="Decker I."/>
            <person name="Amann J."/>
            <person name="Andres S."/>
            <person name="Henne A."/>
            <person name="Fricke W.F."/>
            <person name="Martinez-Arias R."/>
            <person name="Bartels D."/>
            <person name="Goesmann A."/>
            <person name="Krause L."/>
            <person name="Puehler A."/>
            <person name="Klenk H.P."/>
            <person name="Richter M."/>
            <person name="Schuler M."/>
            <person name="Gloeckner F.O."/>
            <person name="Meyerdierks A."/>
            <person name="Gottschalk G."/>
            <person name="Amann R."/>
        </authorList>
    </citation>
    <scope>NUCLEOTIDE SEQUENCE [LARGE SCALE GENOMIC DNA]</scope>
    <source>
        <strain evidence="5">ATCC 43914 / DSM 3382 / HRM2</strain>
    </source>
</reference>
<dbReference type="Gene3D" id="3.40.50.11190">
    <property type="match status" value="1"/>
</dbReference>
<evidence type="ECO:0000259" key="3">
    <source>
        <dbReference type="PROSITE" id="PS51186"/>
    </source>
</evidence>
<feature type="domain" description="N-acetyltransferase" evidence="3">
    <location>
        <begin position="356"/>
        <end position="508"/>
    </location>
</feature>
<dbReference type="Gene3D" id="3.40.630.30">
    <property type="match status" value="1"/>
</dbReference>
<dbReference type="HOGENOM" id="CLU_023406_0_1_7"/>
<feature type="binding site" evidence="2">
    <location>
        <position position="164"/>
    </location>
    <ligand>
        <name>substrate</name>
    </ligand>
</feature>
<feature type="active site" description="Proton acceptor" evidence="1">
    <location>
        <position position="24"/>
    </location>
</feature>
<dbReference type="InterPro" id="IPR016181">
    <property type="entry name" value="Acyl_CoA_acyltransferase"/>
</dbReference>